<feature type="chain" id="PRO_5036293191" description="OB domain-containing protein" evidence="1">
    <location>
        <begin position="19"/>
        <end position="206"/>
    </location>
</feature>
<dbReference type="SUPFAM" id="SSF50249">
    <property type="entry name" value="Nucleic acid-binding proteins"/>
    <property type="match status" value="1"/>
</dbReference>
<name>A0A0G4IYS3_PLABS</name>
<evidence type="ECO:0000313" key="5">
    <source>
        <dbReference type="Proteomes" id="UP000290189"/>
    </source>
</evidence>
<keyword evidence="3" id="KW-0496">Mitochondrion</keyword>
<gene>
    <name evidence="2" type="ORF">PBRA_001539</name>
    <name evidence="3" type="ORF">PLBR_LOCUS1230</name>
</gene>
<evidence type="ECO:0000256" key="1">
    <source>
        <dbReference type="SAM" id="SignalP"/>
    </source>
</evidence>
<keyword evidence="1" id="KW-0732">Signal</keyword>
<evidence type="ECO:0000313" key="3">
    <source>
        <dbReference type="EMBL" id="SPQ94015.1"/>
    </source>
</evidence>
<dbReference type="InterPro" id="IPR012340">
    <property type="entry name" value="NA-bd_OB-fold"/>
</dbReference>
<evidence type="ECO:0000313" key="2">
    <source>
        <dbReference type="EMBL" id="CEP00485.1"/>
    </source>
</evidence>
<proteinExistence type="predicted"/>
<dbReference type="Proteomes" id="UP000039324">
    <property type="component" value="Unassembled WGS sequence"/>
</dbReference>
<dbReference type="Gene3D" id="2.40.50.140">
    <property type="entry name" value="Nucleic acid-binding proteins"/>
    <property type="match status" value="1"/>
</dbReference>
<keyword evidence="4" id="KW-1185">Reference proteome</keyword>
<geneLocation type="mitochondrion" evidence="3"/>
<feature type="signal peptide" evidence="1">
    <location>
        <begin position="1"/>
        <end position="18"/>
    </location>
</feature>
<sequence>MSALRVTRILWIADLWAATITPNDTLLLGTPPLEFRRASIVGVVIRCWEFEPNPGTIIYVVDDGTGLFDVAVTPYQLQYRDTKPSVGDIVDFSGYIVANGNHRHLECSGFDIKHDPMEEVCRWFQIDLLYRTVYFKVSENTSAPATADDVFDCISRSPTAVSVSDIVEQLRSTPAVIQGCIMTLLTQGRINEVGRTQLFTAAVPSK</sequence>
<organism evidence="2 4">
    <name type="scientific">Plasmodiophora brassicae</name>
    <name type="common">Clubroot disease agent</name>
    <dbReference type="NCBI Taxonomy" id="37360"/>
    <lineage>
        <taxon>Eukaryota</taxon>
        <taxon>Sar</taxon>
        <taxon>Rhizaria</taxon>
        <taxon>Endomyxa</taxon>
        <taxon>Phytomyxea</taxon>
        <taxon>Plasmodiophorida</taxon>
        <taxon>Plasmodiophoridae</taxon>
        <taxon>Plasmodiophora</taxon>
    </lineage>
</organism>
<dbReference type="CDD" id="cd03524">
    <property type="entry name" value="RPA2_OBF_family"/>
    <property type="match status" value="1"/>
</dbReference>
<evidence type="ECO:0008006" key="6">
    <source>
        <dbReference type="Google" id="ProtNLM"/>
    </source>
</evidence>
<dbReference type="EMBL" id="OVEO01000002">
    <property type="protein sequence ID" value="SPQ94015.1"/>
    <property type="molecule type" value="Genomic_DNA"/>
</dbReference>
<accession>A0A0G4IYS3</accession>
<evidence type="ECO:0000313" key="4">
    <source>
        <dbReference type="Proteomes" id="UP000039324"/>
    </source>
</evidence>
<dbReference type="Proteomes" id="UP000290189">
    <property type="component" value="Unassembled WGS sequence"/>
</dbReference>
<protein>
    <recommendedName>
        <fullName evidence="6">OB domain-containing protein</fullName>
    </recommendedName>
</protein>
<reference evidence="3 5" key="2">
    <citation type="submission" date="2018-03" db="EMBL/GenBank/DDBJ databases">
        <authorList>
            <person name="Fogelqvist J."/>
        </authorList>
    </citation>
    <scope>NUCLEOTIDE SEQUENCE [LARGE SCALE GENOMIC DNA]</scope>
</reference>
<dbReference type="EMBL" id="CDSF01000101">
    <property type="protein sequence ID" value="CEP00485.1"/>
    <property type="molecule type" value="Genomic_DNA"/>
</dbReference>
<dbReference type="AlphaFoldDB" id="A0A0G4IYS3"/>
<reference evidence="2 4" key="1">
    <citation type="submission" date="2015-02" db="EMBL/GenBank/DDBJ databases">
        <authorList>
            <person name="Chooi Y.-H."/>
        </authorList>
    </citation>
    <scope>NUCLEOTIDE SEQUENCE [LARGE SCALE GENOMIC DNA]</scope>
    <source>
        <strain evidence="2">E3</strain>
    </source>
</reference>